<sequence>MLLDRSFPTELLSELTEEQHLKRIKLAHRQGFSLPICGTHFRPKSDEDMSLNSFSKNLLQPAEPDLNPVTSRSEIKVSTTKTTTPQRT</sequence>
<comment type="caution">
    <text evidence="2">The sequence shown here is derived from an EMBL/GenBank/DDBJ whole genome shotgun (WGS) entry which is preliminary data.</text>
</comment>
<reference evidence="2 3" key="1">
    <citation type="journal article" date="2021" name="Elife">
        <title>Chloroplast acquisition without the gene transfer in kleptoplastic sea slugs, Plakobranchus ocellatus.</title>
        <authorList>
            <person name="Maeda T."/>
            <person name="Takahashi S."/>
            <person name="Yoshida T."/>
            <person name="Shimamura S."/>
            <person name="Takaki Y."/>
            <person name="Nagai Y."/>
            <person name="Toyoda A."/>
            <person name="Suzuki Y."/>
            <person name="Arimoto A."/>
            <person name="Ishii H."/>
            <person name="Satoh N."/>
            <person name="Nishiyama T."/>
            <person name="Hasebe M."/>
            <person name="Maruyama T."/>
            <person name="Minagawa J."/>
            <person name="Obokata J."/>
            <person name="Shigenobu S."/>
        </authorList>
    </citation>
    <scope>NUCLEOTIDE SEQUENCE [LARGE SCALE GENOMIC DNA]</scope>
</reference>
<dbReference type="EMBL" id="BMAT01002205">
    <property type="protein sequence ID" value="GFS01621.1"/>
    <property type="molecule type" value="Genomic_DNA"/>
</dbReference>
<dbReference type="AlphaFoldDB" id="A0AAV4HW01"/>
<organism evidence="2 3">
    <name type="scientific">Elysia marginata</name>
    <dbReference type="NCBI Taxonomy" id="1093978"/>
    <lineage>
        <taxon>Eukaryota</taxon>
        <taxon>Metazoa</taxon>
        <taxon>Spiralia</taxon>
        <taxon>Lophotrochozoa</taxon>
        <taxon>Mollusca</taxon>
        <taxon>Gastropoda</taxon>
        <taxon>Heterobranchia</taxon>
        <taxon>Euthyneura</taxon>
        <taxon>Panpulmonata</taxon>
        <taxon>Sacoglossa</taxon>
        <taxon>Placobranchoidea</taxon>
        <taxon>Plakobranchidae</taxon>
        <taxon>Elysia</taxon>
    </lineage>
</organism>
<feature type="region of interest" description="Disordered" evidence="1">
    <location>
        <begin position="58"/>
        <end position="88"/>
    </location>
</feature>
<gene>
    <name evidence="2" type="ORF">ElyMa_001102400</name>
</gene>
<accession>A0AAV4HW01</accession>
<evidence type="ECO:0000313" key="2">
    <source>
        <dbReference type="EMBL" id="GFS01621.1"/>
    </source>
</evidence>
<evidence type="ECO:0000256" key="1">
    <source>
        <dbReference type="SAM" id="MobiDB-lite"/>
    </source>
</evidence>
<feature type="compositionally biased region" description="Polar residues" evidence="1">
    <location>
        <begin position="68"/>
        <end position="88"/>
    </location>
</feature>
<dbReference type="Proteomes" id="UP000762676">
    <property type="component" value="Unassembled WGS sequence"/>
</dbReference>
<protein>
    <submittedName>
        <fullName evidence="2">Uncharacterized protein</fullName>
    </submittedName>
</protein>
<evidence type="ECO:0000313" key="3">
    <source>
        <dbReference type="Proteomes" id="UP000762676"/>
    </source>
</evidence>
<name>A0AAV4HW01_9GAST</name>
<keyword evidence="3" id="KW-1185">Reference proteome</keyword>
<proteinExistence type="predicted"/>